<dbReference type="AlphaFoldDB" id="A0A0F9H6A4"/>
<proteinExistence type="predicted"/>
<accession>A0A0F9H6A4</accession>
<organism evidence="1">
    <name type="scientific">marine sediment metagenome</name>
    <dbReference type="NCBI Taxonomy" id="412755"/>
    <lineage>
        <taxon>unclassified sequences</taxon>
        <taxon>metagenomes</taxon>
        <taxon>ecological metagenomes</taxon>
    </lineage>
</organism>
<evidence type="ECO:0000313" key="1">
    <source>
        <dbReference type="EMBL" id="KKL70762.1"/>
    </source>
</evidence>
<dbReference type="EMBL" id="LAZR01025801">
    <property type="protein sequence ID" value="KKL70762.1"/>
    <property type="molecule type" value="Genomic_DNA"/>
</dbReference>
<comment type="caution">
    <text evidence="1">The sequence shown here is derived from an EMBL/GenBank/DDBJ whole genome shotgun (WGS) entry which is preliminary data.</text>
</comment>
<feature type="non-terminal residue" evidence="1">
    <location>
        <position position="122"/>
    </location>
</feature>
<sequence>MAFTYTWNGTFESQPADTEDLSIGASRMRDHKKAISERAEIDHNWNGGADDGQHKKITFGAQIVDPANVANKGFLYTKDVAAKVELFWEDEDGNVYQITSAGRLLVAANIQAQTYEAFDDSG</sequence>
<name>A0A0F9H6A4_9ZZZZ</name>
<protein>
    <submittedName>
        <fullName evidence="1">Uncharacterized protein</fullName>
    </submittedName>
</protein>
<reference evidence="1" key="1">
    <citation type="journal article" date="2015" name="Nature">
        <title>Complex archaea that bridge the gap between prokaryotes and eukaryotes.</title>
        <authorList>
            <person name="Spang A."/>
            <person name="Saw J.H."/>
            <person name="Jorgensen S.L."/>
            <person name="Zaremba-Niedzwiedzka K."/>
            <person name="Martijn J."/>
            <person name="Lind A.E."/>
            <person name="van Eijk R."/>
            <person name="Schleper C."/>
            <person name="Guy L."/>
            <person name="Ettema T.J."/>
        </authorList>
    </citation>
    <scope>NUCLEOTIDE SEQUENCE</scope>
</reference>
<gene>
    <name evidence="1" type="ORF">LCGC14_2101640</name>
</gene>